<dbReference type="GO" id="GO:0016757">
    <property type="term" value="F:glycosyltransferase activity"/>
    <property type="evidence" value="ECO:0007669"/>
    <property type="project" value="UniProtKB-KW"/>
</dbReference>
<gene>
    <name evidence="5" type="ORF">M911_02350</name>
</gene>
<dbReference type="RefSeq" id="WP_025280547.1">
    <property type="nucleotide sequence ID" value="NZ_CP007268.1"/>
</dbReference>
<dbReference type="KEGG" id="hhc:M911_02350"/>
<dbReference type="Pfam" id="PF00534">
    <property type="entry name" value="Glycos_transf_1"/>
    <property type="match status" value="1"/>
</dbReference>
<reference evidence="5 6" key="1">
    <citation type="journal article" date="2014" name="J Genomics">
        <title>Draft Genome Sequence of the Extremely Halophilic Phototrophic Purple Sulfur Bacterium Halorhodospira halochloris.</title>
        <authorList>
            <person name="Singh K.S."/>
            <person name="Kirksey J."/>
            <person name="Hoff W.D."/>
            <person name="Deole R."/>
        </authorList>
    </citation>
    <scope>NUCLEOTIDE SEQUENCE [LARGE SCALE GENOMIC DNA]</scope>
    <source>
        <strain evidence="5 6">A</strain>
    </source>
</reference>
<dbReference type="InterPro" id="IPR001296">
    <property type="entry name" value="Glyco_trans_1"/>
</dbReference>
<dbReference type="PATRIC" id="fig|1354791.3.peg.850"/>
<evidence type="ECO:0000256" key="2">
    <source>
        <dbReference type="ARBA" id="ARBA00022679"/>
    </source>
</evidence>
<dbReference type="OrthoDB" id="258796at2"/>
<proteinExistence type="predicted"/>
<dbReference type="Pfam" id="PF13439">
    <property type="entry name" value="Glyco_transf_4"/>
    <property type="match status" value="1"/>
</dbReference>
<dbReference type="Gene3D" id="3.40.50.2000">
    <property type="entry name" value="Glycogen Phosphorylase B"/>
    <property type="match status" value="2"/>
</dbReference>
<organism evidence="5 6">
    <name type="scientific">Ectothiorhodospira haloalkaliphila</name>
    <dbReference type="NCBI Taxonomy" id="421628"/>
    <lineage>
        <taxon>Bacteria</taxon>
        <taxon>Pseudomonadati</taxon>
        <taxon>Pseudomonadota</taxon>
        <taxon>Gammaproteobacteria</taxon>
        <taxon>Chromatiales</taxon>
        <taxon>Ectothiorhodospiraceae</taxon>
        <taxon>Ectothiorhodospira</taxon>
    </lineage>
</organism>
<keyword evidence="2 5" id="KW-0808">Transferase</keyword>
<dbReference type="Proteomes" id="UP000019442">
    <property type="component" value="Chromosome"/>
</dbReference>
<dbReference type="PANTHER" id="PTHR12526">
    <property type="entry name" value="GLYCOSYLTRANSFERASE"/>
    <property type="match status" value="1"/>
</dbReference>
<reference evidence="6" key="2">
    <citation type="submission" date="2014-02" db="EMBL/GenBank/DDBJ databases">
        <title>Draft Genome Sequence of extremely halophilic bacteria Halorhodospira halochloris.</title>
        <authorList>
            <person name="Singh K.S."/>
        </authorList>
    </citation>
    <scope>NUCLEOTIDE SEQUENCE [LARGE SCALE GENOMIC DNA]</scope>
    <source>
        <strain evidence="6">A</strain>
    </source>
</reference>
<evidence type="ECO:0000313" key="6">
    <source>
        <dbReference type="Proteomes" id="UP000019442"/>
    </source>
</evidence>
<dbReference type="InterPro" id="IPR028098">
    <property type="entry name" value="Glyco_trans_4-like_N"/>
</dbReference>
<evidence type="ECO:0000256" key="1">
    <source>
        <dbReference type="ARBA" id="ARBA00022676"/>
    </source>
</evidence>
<evidence type="ECO:0000313" key="5">
    <source>
        <dbReference type="EMBL" id="AHK78199.1"/>
    </source>
</evidence>
<accession>W8KEM6</accession>
<protein>
    <submittedName>
        <fullName evidence="5">Glycosyl transferase family 1</fullName>
    </submittedName>
</protein>
<dbReference type="PANTHER" id="PTHR12526:SF510">
    <property type="entry name" value="D-INOSITOL 3-PHOSPHATE GLYCOSYLTRANSFERASE"/>
    <property type="match status" value="1"/>
</dbReference>
<feature type="domain" description="Glycosyltransferase subfamily 4-like N-terminal" evidence="4">
    <location>
        <begin position="65"/>
        <end position="204"/>
    </location>
</feature>
<dbReference type="GO" id="GO:1901135">
    <property type="term" value="P:carbohydrate derivative metabolic process"/>
    <property type="evidence" value="ECO:0007669"/>
    <property type="project" value="UniProtKB-ARBA"/>
</dbReference>
<evidence type="ECO:0000259" key="4">
    <source>
        <dbReference type="Pfam" id="PF13439"/>
    </source>
</evidence>
<dbReference type="EMBL" id="CP007268">
    <property type="protein sequence ID" value="AHK78199.1"/>
    <property type="molecule type" value="Genomic_DNA"/>
</dbReference>
<sequence length="414" mass="47107">MPSERRPRLVVYTHVYPNTSQPNFGLFVRERMRRVAQELELVVVAPAPWFPFQGLLRRFKPEYRPRLPHHETQDGIDVYHPRYFSFPGLFKWTDGWFQALGSWRVLRQLKREDRFDIIDAHFIYPDGVAARLLSRWLGYPYTITLRGSLRRFEHSPLEKKQIQQALKGASIVLSVADSLRQDAIAWGHPPDHVRVVGNGVDLDRFGPEDRRSSRDRWGLPANARLLVSVGGLTERKGFHRIIDVMPSLLRRIPDLHFVIAGGATPEGNNEPQLRQQIQDLKLEDRVHLLGPVSPDELKYVYSAGDVFALATRFEGWANVFLEASACGLPIVTTRVGGNAEVVNSPDVGVLVPFGDAKALEDALHQALTTTWNTEVILRHARDNAWQQRIPELVDIFRDIHAKNASVACPDLESH</sequence>
<keyword evidence="1" id="KW-0328">Glycosyltransferase</keyword>
<keyword evidence="6" id="KW-1185">Reference proteome</keyword>
<dbReference type="SUPFAM" id="SSF53756">
    <property type="entry name" value="UDP-Glycosyltransferase/glycogen phosphorylase"/>
    <property type="match status" value="1"/>
</dbReference>
<evidence type="ECO:0000259" key="3">
    <source>
        <dbReference type="Pfam" id="PF00534"/>
    </source>
</evidence>
<feature type="domain" description="Glycosyl transferase family 1" evidence="3">
    <location>
        <begin position="210"/>
        <end position="369"/>
    </location>
</feature>
<dbReference type="AlphaFoldDB" id="W8KEM6"/>
<name>W8KEM6_9GAMM</name>
<dbReference type="HOGENOM" id="CLU_009583_2_4_6"/>